<keyword evidence="2" id="KW-0808">Transferase</keyword>
<dbReference type="PANTHER" id="PTHR45626:SF26">
    <property type="entry name" value="FAMILY HELICASE, PUTATIVE (AFU_ORTHOLOGUE AFUA_2G09120)-RELATED"/>
    <property type="match status" value="1"/>
</dbReference>
<proteinExistence type="predicted"/>
<dbReference type="InterPro" id="IPR050628">
    <property type="entry name" value="SNF2_RAD54_helicase_TF"/>
</dbReference>
<dbReference type="GO" id="GO:0006281">
    <property type="term" value="P:DNA repair"/>
    <property type="evidence" value="ECO:0007669"/>
    <property type="project" value="TreeGrafter"/>
</dbReference>
<dbReference type="SUPFAM" id="SSF52540">
    <property type="entry name" value="P-loop containing nucleoside triphosphate hydrolases"/>
    <property type="match status" value="2"/>
</dbReference>
<dbReference type="PROSITE" id="PS50089">
    <property type="entry name" value="ZF_RING_2"/>
    <property type="match status" value="1"/>
</dbReference>
<dbReference type="GO" id="GO:0005524">
    <property type="term" value="F:ATP binding"/>
    <property type="evidence" value="ECO:0007669"/>
    <property type="project" value="UniProtKB-KW"/>
</dbReference>
<keyword evidence="5" id="KW-0067">ATP-binding</keyword>
<dbReference type="SUPFAM" id="SSF53335">
    <property type="entry name" value="S-adenosyl-L-methionine-dependent methyltransferases"/>
    <property type="match status" value="1"/>
</dbReference>
<feature type="domain" description="RING-type" evidence="8">
    <location>
        <begin position="1930"/>
        <end position="1967"/>
    </location>
</feature>
<keyword evidence="4" id="KW-0378">Hydrolase</keyword>
<evidence type="ECO:0000313" key="9">
    <source>
        <dbReference type="EMBL" id="TGO07496.1"/>
    </source>
</evidence>
<dbReference type="InterPro" id="IPR001525">
    <property type="entry name" value="C5_MeTfrase"/>
</dbReference>
<dbReference type="Gene3D" id="3.40.50.150">
    <property type="entry name" value="Vaccinia Virus protein VP39"/>
    <property type="match status" value="1"/>
</dbReference>
<dbReference type="PANTHER" id="PTHR45626">
    <property type="entry name" value="TRANSCRIPTION TERMINATION FACTOR 2-RELATED"/>
    <property type="match status" value="1"/>
</dbReference>
<keyword evidence="6" id="KW-0863">Zinc-finger</keyword>
<evidence type="ECO:0000256" key="1">
    <source>
        <dbReference type="ARBA" id="ARBA00022603"/>
    </source>
</evidence>
<feature type="region of interest" description="Disordered" evidence="7">
    <location>
        <begin position="2207"/>
        <end position="2247"/>
    </location>
</feature>
<keyword evidence="6" id="KW-0862">Zinc</keyword>
<feature type="region of interest" description="Disordered" evidence="7">
    <location>
        <begin position="42"/>
        <end position="135"/>
    </location>
</feature>
<feature type="compositionally biased region" description="Polar residues" evidence="7">
    <location>
        <begin position="2209"/>
        <end position="2230"/>
    </location>
</feature>
<dbReference type="InterPro" id="IPR001841">
    <property type="entry name" value="Znf_RING"/>
</dbReference>
<keyword evidence="6" id="KW-0479">Metal-binding</keyword>
<evidence type="ECO:0000256" key="6">
    <source>
        <dbReference type="PROSITE-ProRule" id="PRU00175"/>
    </source>
</evidence>
<evidence type="ECO:0000256" key="2">
    <source>
        <dbReference type="ARBA" id="ARBA00022679"/>
    </source>
</evidence>
<dbReference type="Pfam" id="PF00145">
    <property type="entry name" value="DNA_methylase"/>
    <property type="match status" value="1"/>
</dbReference>
<dbReference type="Proteomes" id="UP000297777">
    <property type="component" value="Unassembled WGS sequence"/>
</dbReference>
<dbReference type="EMBL" id="PQXH01000270">
    <property type="protein sequence ID" value="TGO07496.1"/>
    <property type="molecule type" value="Genomic_DNA"/>
</dbReference>
<evidence type="ECO:0000259" key="8">
    <source>
        <dbReference type="PROSITE" id="PS50089"/>
    </source>
</evidence>
<keyword evidence="3" id="KW-0547">Nucleotide-binding</keyword>
<reference evidence="9 10" key="1">
    <citation type="submission" date="2017-12" db="EMBL/GenBank/DDBJ databases">
        <title>Comparative genomics of Botrytis spp.</title>
        <authorList>
            <person name="Valero-Jimenez C.A."/>
            <person name="Tapia P."/>
            <person name="Veloso J."/>
            <person name="Silva-Moreno E."/>
            <person name="Staats M."/>
            <person name="Valdes J.H."/>
            <person name="Van Kan J.A.L."/>
        </authorList>
    </citation>
    <scope>NUCLEOTIDE SEQUENCE [LARGE SCALE GENOMIC DNA]</scope>
    <source>
        <strain evidence="9 10">Bt9001</strain>
    </source>
</reference>
<evidence type="ECO:0000313" key="10">
    <source>
        <dbReference type="Proteomes" id="UP000297777"/>
    </source>
</evidence>
<keyword evidence="10" id="KW-1185">Reference proteome</keyword>
<protein>
    <recommendedName>
        <fullName evidence="8">RING-type domain-containing protein</fullName>
    </recommendedName>
</protein>
<dbReference type="InterPro" id="IPR027417">
    <property type="entry name" value="P-loop_NTPase"/>
</dbReference>
<dbReference type="GO" id="GO:0008270">
    <property type="term" value="F:zinc ion binding"/>
    <property type="evidence" value="ECO:0007669"/>
    <property type="project" value="UniProtKB-KW"/>
</dbReference>
<evidence type="ECO:0000256" key="7">
    <source>
        <dbReference type="SAM" id="MobiDB-lite"/>
    </source>
</evidence>
<keyword evidence="1" id="KW-0489">Methyltransferase</keyword>
<evidence type="ECO:0000256" key="4">
    <source>
        <dbReference type="ARBA" id="ARBA00022801"/>
    </source>
</evidence>
<dbReference type="InterPro" id="IPR014001">
    <property type="entry name" value="Helicase_ATP-bd"/>
</dbReference>
<dbReference type="GO" id="GO:0032259">
    <property type="term" value="P:methylation"/>
    <property type="evidence" value="ECO:0007669"/>
    <property type="project" value="UniProtKB-KW"/>
</dbReference>
<evidence type="ECO:0000256" key="3">
    <source>
        <dbReference type="ARBA" id="ARBA00022741"/>
    </source>
</evidence>
<dbReference type="GO" id="GO:0008168">
    <property type="term" value="F:methyltransferase activity"/>
    <property type="evidence" value="ECO:0007669"/>
    <property type="project" value="UniProtKB-KW"/>
</dbReference>
<dbReference type="OrthoDB" id="423221at2759"/>
<organism evidence="9 10">
    <name type="scientific">Botrytis tulipae</name>
    <dbReference type="NCBI Taxonomy" id="87230"/>
    <lineage>
        <taxon>Eukaryota</taxon>
        <taxon>Fungi</taxon>
        <taxon>Dikarya</taxon>
        <taxon>Ascomycota</taxon>
        <taxon>Pezizomycotina</taxon>
        <taxon>Leotiomycetes</taxon>
        <taxon>Helotiales</taxon>
        <taxon>Sclerotiniaceae</taxon>
        <taxon>Botrytis</taxon>
    </lineage>
</organism>
<dbReference type="GO" id="GO:0016787">
    <property type="term" value="F:hydrolase activity"/>
    <property type="evidence" value="ECO:0007669"/>
    <property type="project" value="UniProtKB-KW"/>
</dbReference>
<dbReference type="GO" id="GO:0008094">
    <property type="term" value="F:ATP-dependent activity, acting on DNA"/>
    <property type="evidence" value="ECO:0007669"/>
    <property type="project" value="TreeGrafter"/>
</dbReference>
<dbReference type="Gene3D" id="3.40.50.300">
    <property type="entry name" value="P-loop containing nucleotide triphosphate hydrolases"/>
    <property type="match status" value="2"/>
</dbReference>
<name>A0A4Z1E646_9HELO</name>
<evidence type="ECO:0000256" key="5">
    <source>
        <dbReference type="ARBA" id="ARBA00022840"/>
    </source>
</evidence>
<dbReference type="InterPro" id="IPR029063">
    <property type="entry name" value="SAM-dependent_MTases_sf"/>
</dbReference>
<gene>
    <name evidence="9" type="ORF">BTUL_0271g00080</name>
</gene>
<dbReference type="GO" id="GO:0005634">
    <property type="term" value="C:nucleus"/>
    <property type="evidence" value="ECO:0007669"/>
    <property type="project" value="TreeGrafter"/>
</dbReference>
<accession>A0A4Z1E646</accession>
<dbReference type="SMART" id="SM00487">
    <property type="entry name" value="DEXDc"/>
    <property type="match status" value="1"/>
</dbReference>
<comment type="caution">
    <text evidence="9">The sequence shown here is derived from an EMBL/GenBank/DDBJ whole genome shotgun (WGS) entry which is preliminary data.</text>
</comment>
<feature type="compositionally biased region" description="Basic residues" evidence="7">
    <location>
        <begin position="59"/>
        <end position="69"/>
    </location>
</feature>
<sequence>MGNNTNQLIGGQETLAKGGQCKSLLSGCDRAHEGLVPSLNNWRATKRNLPNMAKERKNVAKKRQKKRQKNPLFPPSAGDGSDPDEGDGSGGIDSDDQAPNLSDEDKKGTKSKGSKKRTDEGKSWNTLGFAGGTDENLPPLTTATEFLEGLLDKLLSGGFKDVIKHLNGRPLRVATACSGTEAPILFLKSFSEGLRKRGYHFEIEHVFSCEIDPAKQAYIRRNFPGVPILRDITEVFEWASNPEKIGFMTTAFGTTHALPAPGTVDVIIVGTSCTSYSNLNAQKSTDLEEDQTESSRTFRAYVLLIKHLKVKIAISENVMSGPFVAMIQMLANHGYVGGSANVDSKHYGIPQTRQRGYLVALHESSLEGPDEVSKHQDPNTWKKFFVGMKDMCARYASSHVEEWMEPSDSKALRAQVEFQVESRSVAKWDTCYTRHYDYRSGQGFGAGKPITDWRSTGKFDHPDHWPRNLKGFVERVHDVTDISHLRGMCRGYDDRYLSRNIDLSQNVYIQHDNVKCGLMPCLTPSGVMWNTARGSKLSGEEYLRLQGIDTDSLELGGITQQDLRNLAGNAMTVTVVGSVVSFALLKFFSMLPPGNGAKISVQDTVTKTFRGGEDMLSSYEDITVVRRPYNVGQCIDLVKSSAKYCYCEARTDISRSKIVKCKNCGHVSCTTCGIKPRHAYEPLGQYIGPRGTKGVTPRHSPSSVEFNIAERLPMIISISGLFASDCQVLSILEEIATGDIDHDQWAALRTSFLKCLQSTVRFQTRVRSFAWNFTWLSEHARLELSLSDNKIQWALYGLPPPSTPVNSSLRKYLAKFPLARTVPIYASGDSSRSMFDCTWQIWQPKIRTAQASIKYGGELIFTYENSIGLPAWKGELIFSRISIQIPDDQSTFKEINGVYQAHPECQQAFNSYHSKQGTVGGDNHMHFFYDHEGGTGDWNKHGFVFTYDQTRKEWGVYRQIVAALCTSWEQPIAKEIEKGVYKCGNTIYKDLRSLRKGMSETVEITTFGSWTTISKTISPMATKMSDRPSMVFYEKLNSLNPKLLHETNCKNMLSAFSCKAYTNVIPTYWESDHWINVTKQNGTQFFKDCYHLLARGLVTTGIDEADPPWIPCNKQGESSCRCDDCAPPKPDMLWCLKRNGQRIQQTPFENPPAAAIFETLIKNAPPSMQQWVRFLKKDSFFQFEYQFLISPAALCHQAAGLLNLFPRPEIPVHLSWRFLPGAWGSSKLPTRMFSYINTETLKMSKQPPTFVPGKKLRNEQLKTLAWMVNQERHPPSFREREVVEACQNNLAFRLEGRASRMVQHRAGLIAAAVGYGKTILTFALMSRQRNVDRLWANAPNINGQVQVKATLVLVPTHLTLQWKDEACLFFGYGDKDDARIITLRAYTDVRALTIEDVRRAELVICSSGLLDNEGYLKLMAKNAGVVNLAKGATDRAKEAWYLNAQKERQELLAYLLERLPMELDENDNAASARNAQIIKNFNKKTFQKYKKNVADAGVNEPHVPSMRRKGAELVKYLMEEAKRNFKGKGKPRTNVLIDEADAEKTFEFHYFEEDCVDGLTGVCLSDFAWSRCVIDEVGYITRRNMQVAIYSLKAQSRWALSATPDITDFKSTSRIARCLGINLGVDDQETIRNDKNLTSMERFLSYGPDASATWHSQRLQVAQEFCDTFIRYDAKKGNGQYNRLHRFIILPFATAQLASYLTMRADVINMSYMMPRAKANTIRSSVKMEISKVYGKDTDGRLRLTKAASFFPEHAKKNPKYKLKTIKDLKAAVLKEINISKDYLRRQMEFLDYLVTEKTVIHEEEGVTRYRNWKNQVLSGKRYPDPDAFLDILQVIKGVRRAKASKTRDDFYYEAPDPAYGRRTWPSQIDKILHNGRKTLGLIAHFKTGLIELHKTAMDLIQLRAEYRYYRSVGQIDQAGSITPMGDLTCNFCNKSSPLNEAVIQGNCGHILCSKCNKILSEGNCPIELCGGQSLDDQKYLAISLYSSAGKFPERKEPGTEPDELSQFWNNPSVRVDKLTAMRAIYWKHDDGKNKFIVFSPVPEMLSIAQEMMEADGVPCINLKGKKKDVADYLENFKKNQGMRYRNDKKQVKPKTPAQIKAAETRAAKAKIVKAAKLAEAASASIDIDAMQADANAIQVDANAIQVDAEPLDVDAIPGDAPPASIELSIRVNPNSQIPKKRKRKAVAINGKAIEVQAESLDVAPVDNDATQVKSTPASVETNIQASPASQGPHKRKRNGSVDDTHMSPVSKVRRVAWLDPVNQTPVASGSASISDSQGASVDHGDMMSGTNPDLDSFRTEWEAELNIASEPGPSAPIATQSPHSTLPVPNVTAQPPIATRTPCSTCPITAQPRLTAKNYMMTTGLAYEVDHTGTIIYADQDNPIQAHELVADDNVVYDAPPPSFPVSNHTRSAKQKKKAIKVWMAKNEKAVKYPPLDFSELEDIKEAAAPEARIRNALADDVPVDWARVGKEAFDPEDFAENPDPTARVLFLDIADESAAGSNLTVAKHIIFLTPYYAEKQKYNSSMTQAMGRAIRHGQELGGTVTVHHLLIQDSVETDIAFQLMDDQFPGRVNATNLLARHKSNIEPAFFNR</sequence>